<reference evidence="2" key="1">
    <citation type="submission" date="2020-01" db="EMBL/GenBank/DDBJ databases">
        <authorList>
            <person name="Meier V. D."/>
            <person name="Meier V D."/>
        </authorList>
    </citation>
    <scope>NUCLEOTIDE SEQUENCE</scope>
    <source>
        <strain evidence="2">HLG_WM_MAG_07</strain>
    </source>
</reference>
<organism evidence="2">
    <name type="scientific">uncultured Thiotrichaceae bacterium</name>
    <dbReference type="NCBI Taxonomy" id="298394"/>
    <lineage>
        <taxon>Bacteria</taxon>
        <taxon>Pseudomonadati</taxon>
        <taxon>Pseudomonadota</taxon>
        <taxon>Gammaproteobacteria</taxon>
        <taxon>Thiotrichales</taxon>
        <taxon>Thiotrichaceae</taxon>
        <taxon>environmental samples</taxon>
    </lineage>
</organism>
<evidence type="ECO:0000313" key="2">
    <source>
        <dbReference type="EMBL" id="CAA6813766.1"/>
    </source>
</evidence>
<dbReference type="Gene3D" id="1.25.40.10">
    <property type="entry name" value="Tetratricopeptide repeat domain"/>
    <property type="match status" value="1"/>
</dbReference>
<dbReference type="EMBL" id="CACVAY010000063">
    <property type="protein sequence ID" value="CAA6813766.1"/>
    <property type="molecule type" value="Genomic_DNA"/>
</dbReference>
<dbReference type="SUPFAM" id="SSF48452">
    <property type="entry name" value="TPR-like"/>
    <property type="match status" value="1"/>
</dbReference>
<dbReference type="InterPro" id="IPR011990">
    <property type="entry name" value="TPR-like_helical_dom_sf"/>
</dbReference>
<gene>
    <name evidence="2" type="ORF">HELGO_WM15129</name>
</gene>
<evidence type="ECO:0008006" key="3">
    <source>
        <dbReference type="Google" id="ProtNLM"/>
    </source>
</evidence>
<sequence>MFIVRWLMSHPILFAWALAALAIILNWGTKSGVDHAESKDVVAVHSQQTTSEAKGVHSEKNAVNPLVEQQAIAESDTPKSPEQPVVPVAPVNELQKPVHPEKPGMNTAQDVVTTENSEQTSVASAVEVASAESVAPPAKMLAPTANVSSKVAESSNSEVTADAKNDAAPVPGSVDTNKKKTPDELLKAAREAFWQNKKDEAASIYKQLIEMQPDVLEHKGELGNVYWHQNKQKESAELYAKIAIPLINSGKSAQVENMLGFIGAFYPEKATEIHHYLRNNQ</sequence>
<feature type="region of interest" description="Disordered" evidence="1">
    <location>
        <begin position="152"/>
        <end position="179"/>
    </location>
</feature>
<evidence type="ECO:0000256" key="1">
    <source>
        <dbReference type="SAM" id="MobiDB-lite"/>
    </source>
</evidence>
<name>A0A6S6TBM6_9GAMM</name>
<proteinExistence type="predicted"/>
<protein>
    <recommendedName>
        <fullName evidence="3">Tetratricopeptide repeat protein</fullName>
    </recommendedName>
</protein>
<dbReference type="AlphaFoldDB" id="A0A6S6TBM6"/>
<accession>A0A6S6TBM6</accession>